<keyword evidence="1 6" id="KW-0597">Phosphoprotein</keyword>
<dbReference type="InterPro" id="IPR025944">
    <property type="entry name" value="Sigma_54_int_dom_CS"/>
</dbReference>
<reference evidence="9 10" key="1">
    <citation type="submission" date="2022-11" db="EMBL/GenBank/DDBJ databases">
        <title>Desulfobotulus tamanensis H1 sp. nov. - anaerobic, alkaliphilic, sulphate reducing bacterium isolated from terrestrial mud volcano.</title>
        <authorList>
            <person name="Frolova A."/>
            <person name="Merkel A.Y."/>
            <person name="Slobodkin A.I."/>
        </authorList>
    </citation>
    <scope>NUCLEOTIDE SEQUENCE [LARGE SCALE GENOMIC DNA]</scope>
    <source>
        <strain evidence="9 10">H1</strain>
    </source>
</reference>
<accession>A0ABT3NBE0</accession>
<dbReference type="InterPro" id="IPR027417">
    <property type="entry name" value="P-loop_NTPase"/>
</dbReference>
<dbReference type="EMBL" id="JAPFPW010000015">
    <property type="protein sequence ID" value="MCW7754790.1"/>
    <property type="molecule type" value="Genomic_DNA"/>
</dbReference>
<dbReference type="InterPro" id="IPR002078">
    <property type="entry name" value="Sigma_54_int"/>
</dbReference>
<proteinExistence type="predicted"/>
<feature type="modified residue" description="4-aspartylphosphate" evidence="6">
    <location>
        <position position="53"/>
    </location>
</feature>
<dbReference type="CDD" id="cd17550">
    <property type="entry name" value="REC_NtrX-like"/>
    <property type="match status" value="1"/>
</dbReference>
<comment type="caution">
    <text evidence="9">The sequence shown here is derived from an EMBL/GenBank/DDBJ whole genome shotgun (WGS) entry which is preliminary data.</text>
</comment>
<dbReference type="InterPro" id="IPR011006">
    <property type="entry name" value="CheY-like_superfamily"/>
</dbReference>
<evidence type="ECO:0000259" key="8">
    <source>
        <dbReference type="PROSITE" id="PS50110"/>
    </source>
</evidence>
<dbReference type="Gene3D" id="1.10.8.60">
    <property type="match status" value="1"/>
</dbReference>
<dbReference type="Pfam" id="PF00158">
    <property type="entry name" value="Sigma54_activat"/>
    <property type="match status" value="1"/>
</dbReference>
<organism evidence="9 10">
    <name type="scientific">Desulfobotulus pelophilus</name>
    <dbReference type="NCBI Taxonomy" id="2823377"/>
    <lineage>
        <taxon>Bacteria</taxon>
        <taxon>Pseudomonadati</taxon>
        <taxon>Thermodesulfobacteriota</taxon>
        <taxon>Desulfobacteria</taxon>
        <taxon>Desulfobacterales</taxon>
        <taxon>Desulfobacteraceae</taxon>
        <taxon>Desulfobotulus</taxon>
    </lineage>
</organism>
<evidence type="ECO:0000256" key="3">
    <source>
        <dbReference type="ARBA" id="ARBA00022840"/>
    </source>
</evidence>
<evidence type="ECO:0000313" key="9">
    <source>
        <dbReference type="EMBL" id="MCW7754790.1"/>
    </source>
</evidence>
<keyword evidence="10" id="KW-1185">Reference proteome</keyword>
<dbReference type="PANTHER" id="PTHR32071:SF17">
    <property type="entry name" value="TRANSCRIPTIONAL REGULATOR (NTRC FAMILY)"/>
    <property type="match status" value="1"/>
</dbReference>
<dbReference type="Gene3D" id="3.40.50.2300">
    <property type="match status" value="1"/>
</dbReference>
<dbReference type="RefSeq" id="WP_265425703.1">
    <property type="nucleotide sequence ID" value="NZ_JAPFPW010000015.1"/>
</dbReference>
<dbReference type="Pfam" id="PF25601">
    <property type="entry name" value="AAA_lid_14"/>
    <property type="match status" value="1"/>
</dbReference>
<dbReference type="CDD" id="cd00009">
    <property type="entry name" value="AAA"/>
    <property type="match status" value="1"/>
</dbReference>
<evidence type="ECO:0000256" key="6">
    <source>
        <dbReference type="PROSITE-ProRule" id="PRU00169"/>
    </source>
</evidence>
<dbReference type="SMART" id="SM00448">
    <property type="entry name" value="REC"/>
    <property type="match status" value="1"/>
</dbReference>
<sequence>MFPTLLLVDDEPGILQSLGGLLQDEGFDIKTAPNGFEALKRIESEAPDLVLLDIWMPGMDGIDTLKEIRKLDPNIPVIMITGHGTIDTAVTATKNGAFDFIEKPLSIDKVLITINNALHFQKLEEENRYLKKKNLDRHAITGNSPPVQQLRLQVFQAASSHAPALILGENGTGKELVARSLHQLSSRSEEALICVNCASFSPDRMEEELFGLEKNIASGSARHKGSIEMAHRGSLFLDQVADLPMIAQGHLLRFLEDGRFHRLGGSREIRVDVRIIAATNRNLEQEIRQGTFREDLYYRLAVLPISVPPLRERKEDIHALATLFLQESATRGKIKEKQLTPGAITLLRNHDWPGNVRELKNLMERLAISLTDETISEQTLKNQGVTTPSRPDPMAARDYETAMKLFSALYLRKQLAICNHSIPEAAAASGLTQETFQKLMDT</sequence>
<dbReference type="PROSITE" id="PS50110">
    <property type="entry name" value="RESPONSE_REGULATORY"/>
    <property type="match status" value="1"/>
</dbReference>
<gene>
    <name evidence="9" type="ORF">OOT00_12435</name>
</gene>
<keyword evidence="5" id="KW-0804">Transcription</keyword>
<dbReference type="InterPro" id="IPR001789">
    <property type="entry name" value="Sig_transdc_resp-reg_receiver"/>
</dbReference>
<evidence type="ECO:0000256" key="2">
    <source>
        <dbReference type="ARBA" id="ARBA00022741"/>
    </source>
</evidence>
<evidence type="ECO:0000256" key="5">
    <source>
        <dbReference type="ARBA" id="ARBA00023163"/>
    </source>
</evidence>
<dbReference type="InterPro" id="IPR058031">
    <property type="entry name" value="AAA_lid_NorR"/>
</dbReference>
<dbReference type="PANTHER" id="PTHR32071">
    <property type="entry name" value="TRANSCRIPTIONAL REGULATORY PROTEIN"/>
    <property type="match status" value="1"/>
</dbReference>
<dbReference type="SUPFAM" id="SSF52172">
    <property type="entry name" value="CheY-like"/>
    <property type="match status" value="1"/>
</dbReference>
<evidence type="ECO:0000259" key="7">
    <source>
        <dbReference type="PROSITE" id="PS50045"/>
    </source>
</evidence>
<dbReference type="InterPro" id="IPR003593">
    <property type="entry name" value="AAA+_ATPase"/>
</dbReference>
<keyword evidence="4" id="KW-0805">Transcription regulation</keyword>
<protein>
    <submittedName>
        <fullName evidence="9">Sigma-54 dependent transcriptional regulator</fullName>
    </submittedName>
</protein>
<feature type="domain" description="Sigma-54 factor interaction" evidence="7">
    <location>
        <begin position="140"/>
        <end position="368"/>
    </location>
</feature>
<evidence type="ECO:0000256" key="1">
    <source>
        <dbReference type="ARBA" id="ARBA00022553"/>
    </source>
</evidence>
<name>A0ABT3NBE0_9BACT</name>
<dbReference type="Gene3D" id="3.40.50.300">
    <property type="entry name" value="P-loop containing nucleotide triphosphate hydrolases"/>
    <property type="match status" value="1"/>
</dbReference>
<dbReference type="SMART" id="SM00382">
    <property type="entry name" value="AAA"/>
    <property type="match status" value="1"/>
</dbReference>
<dbReference type="PROSITE" id="PS50045">
    <property type="entry name" value="SIGMA54_INTERACT_4"/>
    <property type="match status" value="1"/>
</dbReference>
<keyword evidence="3" id="KW-0067">ATP-binding</keyword>
<dbReference type="PROSITE" id="PS00688">
    <property type="entry name" value="SIGMA54_INTERACT_3"/>
    <property type="match status" value="1"/>
</dbReference>
<dbReference type="SUPFAM" id="SSF52540">
    <property type="entry name" value="P-loop containing nucleoside triphosphate hydrolases"/>
    <property type="match status" value="1"/>
</dbReference>
<dbReference type="Proteomes" id="UP001209681">
    <property type="component" value="Unassembled WGS sequence"/>
</dbReference>
<evidence type="ECO:0000313" key="10">
    <source>
        <dbReference type="Proteomes" id="UP001209681"/>
    </source>
</evidence>
<keyword evidence="2" id="KW-0547">Nucleotide-binding</keyword>
<dbReference type="Pfam" id="PF00072">
    <property type="entry name" value="Response_reg"/>
    <property type="match status" value="1"/>
</dbReference>
<evidence type="ECO:0000256" key="4">
    <source>
        <dbReference type="ARBA" id="ARBA00023015"/>
    </source>
</evidence>
<feature type="domain" description="Response regulatory" evidence="8">
    <location>
        <begin position="4"/>
        <end position="118"/>
    </location>
</feature>